<dbReference type="PROSITE" id="PS50404">
    <property type="entry name" value="GST_NTER"/>
    <property type="match status" value="1"/>
</dbReference>
<dbReference type="Pfam" id="PF14497">
    <property type="entry name" value="GST_C_3"/>
    <property type="match status" value="1"/>
</dbReference>
<proteinExistence type="predicted"/>
<evidence type="ECO:0000313" key="4">
    <source>
        <dbReference type="Proteomes" id="UP001165082"/>
    </source>
</evidence>
<evidence type="ECO:0008006" key="5">
    <source>
        <dbReference type="Google" id="ProtNLM"/>
    </source>
</evidence>
<dbReference type="Gene3D" id="1.20.1050.10">
    <property type="match status" value="1"/>
</dbReference>
<dbReference type="InterPro" id="IPR050213">
    <property type="entry name" value="GST_superfamily"/>
</dbReference>
<reference evidence="3" key="1">
    <citation type="submission" date="2022-07" db="EMBL/GenBank/DDBJ databases">
        <title>Genome analysis of Parmales, a sister group of diatoms, reveals the evolutionary specialization of diatoms from phago-mixotrophs to photoautotrophs.</title>
        <authorList>
            <person name="Ban H."/>
            <person name="Sato S."/>
            <person name="Yoshikawa S."/>
            <person name="Kazumasa Y."/>
            <person name="Nakamura Y."/>
            <person name="Ichinomiya M."/>
            <person name="Saitoh K."/>
            <person name="Sato N."/>
            <person name="Blanc-Mathieu R."/>
            <person name="Endo H."/>
            <person name="Kuwata A."/>
            <person name="Ogata H."/>
        </authorList>
    </citation>
    <scope>NUCLEOTIDE SEQUENCE</scope>
</reference>
<organism evidence="3 4">
    <name type="scientific">Triparma retinervis</name>
    <dbReference type="NCBI Taxonomy" id="2557542"/>
    <lineage>
        <taxon>Eukaryota</taxon>
        <taxon>Sar</taxon>
        <taxon>Stramenopiles</taxon>
        <taxon>Ochrophyta</taxon>
        <taxon>Bolidophyceae</taxon>
        <taxon>Parmales</taxon>
        <taxon>Triparmaceae</taxon>
        <taxon>Triparma</taxon>
    </lineage>
</organism>
<dbReference type="Pfam" id="PF02798">
    <property type="entry name" value="GST_N"/>
    <property type="match status" value="1"/>
</dbReference>
<dbReference type="PROSITE" id="PS50405">
    <property type="entry name" value="GST_CTER"/>
    <property type="match status" value="1"/>
</dbReference>
<dbReference type="PANTHER" id="PTHR11571">
    <property type="entry name" value="GLUTATHIONE S-TRANSFERASE"/>
    <property type="match status" value="1"/>
</dbReference>
<dbReference type="CDD" id="cd03039">
    <property type="entry name" value="GST_N_Sigma_like"/>
    <property type="match status" value="1"/>
</dbReference>
<comment type="caution">
    <text evidence="3">The sequence shown here is derived from an EMBL/GenBank/DDBJ whole genome shotgun (WGS) entry which is preliminary data.</text>
</comment>
<sequence>MVKLYYWPARGRAEQIRLVLADGGIEFEDVNWGLSNIQNAVMKAEFFERCRKFGGNSTTNIPMLEMDGKFYTQSSAIIRHVGRVTGAYSGRFEEDELLAAVEDLRSVNYKAMRVFGASDKAVDEYVNVLLPKHLNNFTRLLNLERSAYYLLGSKPTIADFSLYDVLHVAERQVPGTLDQFPRVKLFFDTVGARPKIKQWVDSEQREKLWSFPSVVEGGGEKKEGAVARISCFGVYLSFHGNHSTAS</sequence>
<evidence type="ECO:0000259" key="1">
    <source>
        <dbReference type="PROSITE" id="PS50404"/>
    </source>
</evidence>
<dbReference type="Proteomes" id="UP001165082">
    <property type="component" value="Unassembled WGS sequence"/>
</dbReference>
<name>A0A9W7CCV0_9STRA</name>
<evidence type="ECO:0000259" key="2">
    <source>
        <dbReference type="PROSITE" id="PS50405"/>
    </source>
</evidence>
<dbReference type="AlphaFoldDB" id="A0A9W7CCV0"/>
<accession>A0A9W7CCV0</accession>
<dbReference type="InterPro" id="IPR036282">
    <property type="entry name" value="Glutathione-S-Trfase_C_sf"/>
</dbReference>
<protein>
    <recommendedName>
        <fullName evidence="5">Glutathione transferase</fullName>
    </recommendedName>
</protein>
<feature type="domain" description="GST C-terminal" evidence="2">
    <location>
        <begin position="87"/>
        <end position="211"/>
    </location>
</feature>
<dbReference type="SFLD" id="SFLDS00019">
    <property type="entry name" value="Glutathione_Transferase_(cytos"/>
    <property type="match status" value="1"/>
</dbReference>
<dbReference type="SUPFAM" id="SSF47616">
    <property type="entry name" value="GST C-terminal domain-like"/>
    <property type="match status" value="1"/>
</dbReference>
<dbReference type="EMBL" id="BRXZ01000214">
    <property type="protein sequence ID" value="GMI07547.1"/>
    <property type="molecule type" value="Genomic_DNA"/>
</dbReference>
<dbReference type="InterPro" id="IPR040079">
    <property type="entry name" value="Glutathione_S-Trfase"/>
</dbReference>
<dbReference type="InterPro" id="IPR036249">
    <property type="entry name" value="Thioredoxin-like_sf"/>
</dbReference>
<feature type="domain" description="GST N-terminal" evidence="1">
    <location>
        <begin position="1"/>
        <end position="89"/>
    </location>
</feature>
<keyword evidence="4" id="KW-1185">Reference proteome</keyword>
<evidence type="ECO:0000313" key="3">
    <source>
        <dbReference type="EMBL" id="GMI07547.1"/>
    </source>
</evidence>
<dbReference type="Gene3D" id="3.40.30.10">
    <property type="entry name" value="Glutaredoxin"/>
    <property type="match status" value="1"/>
</dbReference>
<dbReference type="SUPFAM" id="SSF52833">
    <property type="entry name" value="Thioredoxin-like"/>
    <property type="match status" value="1"/>
</dbReference>
<dbReference type="GO" id="GO:0006749">
    <property type="term" value="P:glutathione metabolic process"/>
    <property type="evidence" value="ECO:0007669"/>
    <property type="project" value="TreeGrafter"/>
</dbReference>
<dbReference type="InterPro" id="IPR004045">
    <property type="entry name" value="Glutathione_S-Trfase_N"/>
</dbReference>
<dbReference type="OrthoDB" id="420389at2759"/>
<gene>
    <name evidence="3" type="ORF">TrRE_jg10574</name>
</gene>
<dbReference type="GO" id="GO:0004364">
    <property type="term" value="F:glutathione transferase activity"/>
    <property type="evidence" value="ECO:0007669"/>
    <property type="project" value="TreeGrafter"/>
</dbReference>
<dbReference type="InterPro" id="IPR004046">
    <property type="entry name" value="GST_C"/>
</dbReference>
<dbReference type="InterPro" id="IPR010987">
    <property type="entry name" value="Glutathione-S-Trfase_C-like"/>
</dbReference>